<sequence>MVDWQLSSSLSLGLSLGLRCSEIDGEASLRKSLLILKAGNVVYVKPEFLVKGDGKVWKVKANDENFDVFQAVTEKSKTHLILGWQKNMEEVGLWLCIAGLVFVALINSYSETISHPRCILLPKGVPAISVVMGIQKLYFSNKMKNVYNAVQNWWNLKNNLLLGTDQMSLGPMAGFSLALARFVFTRGEFKVPDCYRLLVHMKSLWMMVVQKTWPIPVIKVAAIRLFDQSKSFSNQETSTPAVTCSPTAPKAILQFEINPISCSTRCSTVAVRNQPITAFLAWSSLEFIAPALHLLQLSLVMFAVAVAIKTSDRVIDASF</sequence>
<protein>
    <submittedName>
        <fullName evidence="1">Uncharacterized protein</fullName>
    </submittedName>
</protein>
<reference evidence="1 2" key="1">
    <citation type="submission" date="2019-05" db="EMBL/GenBank/DDBJ databases">
        <title>Mikania micrantha, genome provides insights into the molecular mechanism of rapid growth.</title>
        <authorList>
            <person name="Liu B."/>
        </authorList>
    </citation>
    <scope>NUCLEOTIDE SEQUENCE [LARGE SCALE GENOMIC DNA]</scope>
    <source>
        <strain evidence="1">NLD-2019</strain>
        <tissue evidence="1">Leaf</tissue>
    </source>
</reference>
<comment type="caution">
    <text evidence="1">The sequence shown here is derived from an EMBL/GenBank/DDBJ whole genome shotgun (WGS) entry which is preliminary data.</text>
</comment>
<dbReference type="EMBL" id="SZYD01000014">
    <property type="protein sequence ID" value="KAD4177992.1"/>
    <property type="molecule type" value="Genomic_DNA"/>
</dbReference>
<accession>A0A5N6MX91</accession>
<evidence type="ECO:0000313" key="2">
    <source>
        <dbReference type="Proteomes" id="UP000326396"/>
    </source>
</evidence>
<proteinExistence type="predicted"/>
<keyword evidence="2" id="KW-1185">Reference proteome</keyword>
<dbReference type="AlphaFoldDB" id="A0A5N6MX91"/>
<name>A0A5N6MX91_9ASTR</name>
<gene>
    <name evidence="1" type="ORF">E3N88_26583</name>
</gene>
<evidence type="ECO:0000313" key="1">
    <source>
        <dbReference type="EMBL" id="KAD4177992.1"/>
    </source>
</evidence>
<dbReference type="Proteomes" id="UP000326396">
    <property type="component" value="Linkage Group LG4"/>
</dbReference>
<organism evidence="1 2">
    <name type="scientific">Mikania micrantha</name>
    <name type="common">bitter vine</name>
    <dbReference type="NCBI Taxonomy" id="192012"/>
    <lineage>
        <taxon>Eukaryota</taxon>
        <taxon>Viridiplantae</taxon>
        <taxon>Streptophyta</taxon>
        <taxon>Embryophyta</taxon>
        <taxon>Tracheophyta</taxon>
        <taxon>Spermatophyta</taxon>
        <taxon>Magnoliopsida</taxon>
        <taxon>eudicotyledons</taxon>
        <taxon>Gunneridae</taxon>
        <taxon>Pentapetalae</taxon>
        <taxon>asterids</taxon>
        <taxon>campanulids</taxon>
        <taxon>Asterales</taxon>
        <taxon>Asteraceae</taxon>
        <taxon>Asteroideae</taxon>
        <taxon>Heliantheae alliance</taxon>
        <taxon>Eupatorieae</taxon>
        <taxon>Mikania</taxon>
    </lineage>
</organism>